<dbReference type="Pfam" id="PF00441">
    <property type="entry name" value="Acyl-CoA_dh_1"/>
    <property type="match status" value="1"/>
</dbReference>
<dbReference type="Gene3D" id="6.10.250.600">
    <property type="match status" value="1"/>
</dbReference>
<evidence type="ECO:0000259" key="7">
    <source>
        <dbReference type="Pfam" id="PF02770"/>
    </source>
</evidence>
<dbReference type="NCBIfam" id="NF008594">
    <property type="entry name" value="PRK11561.1"/>
    <property type="match status" value="1"/>
</dbReference>
<dbReference type="Pfam" id="PF02770">
    <property type="entry name" value="Acyl-CoA_dh_M"/>
    <property type="match status" value="1"/>
</dbReference>
<dbReference type="InterPro" id="IPR009075">
    <property type="entry name" value="AcylCo_DH/oxidase_C"/>
</dbReference>
<dbReference type="InterPro" id="IPR041504">
    <property type="entry name" value="AidB_N"/>
</dbReference>
<gene>
    <name evidence="9" type="ordered locus">ambt_03190</name>
</gene>
<dbReference type="PANTHER" id="PTHR42707">
    <property type="entry name" value="ACYL-COA DEHYDROGENASE"/>
    <property type="match status" value="1"/>
</dbReference>
<sequence length="562" mass="61756">MNFQGEFIMSAPTLFNTHVVENQPLPLPAYNLWQDDPLLKCAVMANVTSPHADVALQLDVFGQVAGFELMEHGELANKNKPEFHPFDRYGRRIDDVAFHPSYHALMSAAMQGNVHNYSWQNESQQGAHVIRAALIFMQYQADAGTTCPLTMTHAAIPALRQAKGLPDYWVNKVVHGQYDDRTLPAEHKHGLSIGMGMTEKQGGSDVRRNTTTATKQEDGSYRIVGHKFFFSAPMCDGHLILAQTGAGLGCFLLPRVMPDGTLNEVRIQRLKDKLGDWSNASSEVEFQGATAYLIGEEGKGVRVIIDMVSLTRLDCMIGSSATMRQGLVQAYHHVSNREAFGATLIDQPLMQNVIADLTLECTASLALTMRVARAVDASKTNPKEAALARIATAIGKYWICKRTPAFINEAQECLGGIGYVEENILPRLYRQAPLNSIWEGSGNVQCLDVLRALHKEPESKAALFDLLHSAKGRNACYDNHLQSLLDAFEDTATLEIRSRLITEHTAIAMQGALLLNESDSVMANTFCEARLGKQQGLAFGTLPANAPFLDIIKKGMLSSSNN</sequence>
<dbReference type="KEGG" id="alt:ambt_03190"/>
<dbReference type="Gene3D" id="2.40.110.20">
    <property type="match status" value="1"/>
</dbReference>
<dbReference type="Gene3D" id="1.20.140.10">
    <property type="entry name" value="Butyryl-CoA Dehydrogenase, subunit A, domain 3"/>
    <property type="match status" value="1"/>
</dbReference>
<keyword evidence="2 4" id="KW-0285">Flavoprotein</keyword>
<keyword evidence="10" id="KW-1185">Reference proteome</keyword>
<keyword evidence="4" id="KW-0560">Oxidoreductase</keyword>
<feature type="domain" description="Adaptive response protein AidB N-terminal" evidence="8">
    <location>
        <begin position="22"/>
        <end position="179"/>
    </location>
</feature>
<feature type="domain" description="Acyl-CoA dehydrogenase/oxidase C-terminal" evidence="6">
    <location>
        <begin position="298"/>
        <end position="453"/>
    </location>
</feature>
<protein>
    <submittedName>
        <fullName evidence="9">Acyl-CoA dehydrogenase</fullName>
    </submittedName>
</protein>
<accession>F5ZAR0</accession>
<evidence type="ECO:0000256" key="3">
    <source>
        <dbReference type="ARBA" id="ARBA00022827"/>
    </source>
</evidence>
<dbReference type="GO" id="GO:0003995">
    <property type="term" value="F:acyl-CoA dehydrogenase activity"/>
    <property type="evidence" value="ECO:0007669"/>
    <property type="project" value="TreeGrafter"/>
</dbReference>
<dbReference type="EMBL" id="CP002339">
    <property type="protein sequence ID" value="AEF02190.1"/>
    <property type="molecule type" value="Genomic_DNA"/>
</dbReference>
<dbReference type="AlphaFoldDB" id="F5ZAR0"/>
<evidence type="ECO:0000259" key="8">
    <source>
        <dbReference type="Pfam" id="PF18158"/>
    </source>
</evidence>
<dbReference type="eggNOG" id="COG1960">
    <property type="taxonomic scope" value="Bacteria"/>
</dbReference>
<evidence type="ECO:0000313" key="9">
    <source>
        <dbReference type="EMBL" id="AEF02190.1"/>
    </source>
</evidence>
<feature type="region of interest" description="Disordered" evidence="5">
    <location>
        <begin position="194"/>
        <end position="214"/>
    </location>
</feature>
<dbReference type="PANTHER" id="PTHR42707:SF3">
    <property type="entry name" value="ACYL-COA DEHYDROGENASE AIDB-RELATED"/>
    <property type="match status" value="1"/>
</dbReference>
<dbReference type="SUPFAM" id="SSF56645">
    <property type="entry name" value="Acyl-CoA dehydrogenase NM domain-like"/>
    <property type="match status" value="1"/>
</dbReference>
<reference evidence="9 10" key="1">
    <citation type="journal article" date="2011" name="J. Bacteriol.">
        <title>Complete genome sequence of the polycyclic aromatic hydrocarbon-degrading bacterium Alteromonas sp. strain SN2.</title>
        <authorList>
            <person name="Jin H.M."/>
            <person name="Jeong H."/>
            <person name="Moon E.J."/>
            <person name="Math R.K."/>
            <person name="Lee K."/>
            <person name="Kim H.J."/>
            <person name="Jeon C.O."/>
            <person name="Oh T.K."/>
            <person name="Kim J.F."/>
        </authorList>
    </citation>
    <scope>NUCLEOTIDE SEQUENCE [LARGE SCALE GENOMIC DNA]</scope>
    <source>
        <strain evidence="10">JCM 17741 / KACC 18427 / KCTC 11700BP / SN2</strain>
    </source>
</reference>
<comment type="similarity">
    <text evidence="1 4">Belongs to the acyl-CoA dehydrogenase family.</text>
</comment>
<dbReference type="Proteomes" id="UP000000683">
    <property type="component" value="Chromosome"/>
</dbReference>
<evidence type="ECO:0000256" key="2">
    <source>
        <dbReference type="ARBA" id="ARBA00022630"/>
    </source>
</evidence>
<evidence type="ECO:0000256" key="4">
    <source>
        <dbReference type="RuleBase" id="RU362125"/>
    </source>
</evidence>
<dbReference type="InterPro" id="IPR052904">
    <property type="entry name" value="Acyl-CoA_dehydrogenase-like"/>
</dbReference>
<evidence type="ECO:0000313" key="10">
    <source>
        <dbReference type="Proteomes" id="UP000000683"/>
    </source>
</evidence>
<dbReference type="SUPFAM" id="SSF47203">
    <property type="entry name" value="Acyl-CoA dehydrogenase C-terminal domain-like"/>
    <property type="match status" value="1"/>
</dbReference>
<evidence type="ECO:0000256" key="5">
    <source>
        <dbReference type="SAM" id="MobiDB-lite"/>
    </source>
</evidence>
<organism evidence="9 10">
    <name type="scientific">Alteromonas naphthalenivorans</name>
    <dbReference type="NCBI Taxonomy" id="715451"/>
    <lineage>
        <taxon>Bacteria</taxon>
        <taxon>Pseudomonadati</taxon>
        <taxon>Pseudomonadota</taxon>
        <taxon>Gammaproteobacteria</taxon>
        <taxon>Alteromonadales</taxon>
        <taxon>Alteromonadaceae</taxon>
        <taxon>Alteromonas/Salinimonas group</taxon>
        <taxon>Alteromonas</taxon>
    </lineage>
</organism>
<evidence type="ECO:0000256" key="1">
    <source>
        <dbReference type="ARBA" id="ARBA00009347"/>
    </source>
</evidence>
<dbReference type="InterPro" id="IPR009100">
    <property type="entry name" value="AcylCoA_DH/oxidase_NM_dom_sf"/>
</dbReference>
<keyword evidence="3 4" id="KW-0274">FAD</keyword>
<dbReference type="Pfam" id="PF18158">
    <property type="entry name" value="AidB_N"/>
    <property type="match status" value="1"/>
</dbReference>
<dbReference type="InterPro" id="IPR006091">
    <property type="entry name" value="Acyl-CoA_Oxase/DH_mid-dom"/>
</dbReference>
<feature type="domain" description="Acyl-CoA oxidase/dehydrogenase middle" evidence="7">
    <location>
        <begin position="195"/>
        <end position="287"/>
    </location>
</feature>
<name>F5ZAR0_ALTNA</name>
<proteinExistence type="inferred from homology"/>
<dbReference type="HOGENOM" id="CLU_016513_0_0_6"/>
<evidence type="ECO:0000259" key="6">
    <source>
        <dbReference type="Pfam" id="PF00441"/>
    </source>
</evidence>
<dbReference type="InterPro" id="IPR036250">
    <property type="entry name" value="AcylCo_DH-like_C"/>
</dbReference>
<comment type="cofactor">
    <cofactor evidence="4">
        <name>FAD</name>
        <dbReference type="ChEBI" id="CHEBI:57692"/>
    </cofactor>
</comment>